<gene>
    <name evidence="2" type="ORF">PbB2_02772</name>
</gene>
<feature type="transmembrane region" description="Helical" evidence="1">
    <location>
        <begin position="27"/>
        <end position="52"/>
    </location>
</feature>
<sequence length="100" mass="10968">MAEAQIITANLGAVRQLVLNVLASCSWAFVTVCLGFGFPVLLLLIVGEFRMIESCAVFWRLLGRVVEIEDASVVWWVVGLSSVLSGALRFGALVQIWRKS</sequence>
<keyword evidence="1" id="KW-0812">Transmembrane</keyword>
<feature type="transmembrane region" description="Helical" evidence="1">
    <location>
        <begin position="73"/>
        <end position="97"/>
    </location>
</feature>
<name>A0A2P2EDF3_9PROT</name>
<dbReference type="EMBL" id="BFBR01000010">
    <property type="protein sequence ID" value="GBF59080.1"/>
    <property type="molecule type" value="Genomic_DNA"/>
</dbReference>
<keyword evidence="3" id="KW-1185">Reference proteome</keyword>
<accession>A0A2P2EDF3</accession>
<dbReference type="RefSeq" id="WP_108985941.1">
    <property type="nucleotide sequence ID" value="NZ_BFBR01000010.1"/>
</dbReference>
<organism evidence="2 3">
    <name type="scientific">Candidatus Phycosocius bacilliformis</name>
    <dbReference type="NCBI Taxonomy" id="1445552"/>
    <lineage>
        <taxon>Bacteria</taxon>
        <taxon>Pseudomonadati</taxon>
        <taxon>Pseudomonadota</taxon>
        <taxon>Alphaproteobacteria</taxon>
        <taxon>Caulobacterales</taxon>
        <taxon>Caulobacterales incertae sedis</taxon>
        <taxon>Candidatus Phycosocius</taxon>
    </lineage>
</organism>
<proteinExistence type="predicted"/>
<evidence type="ECO:0000313" key="2">
    <source>
        <dbReference type="EMBL" id="GBF59080.1"/>
    </source>
</evidence>
<keyword evidence="1" id="KW-0472">Membrane</keyword>
<comment type="caution">
    <text evidence="2">The sequence shown here is derived from an EMBL/GenBank/DDBJ whole genome shotgun (WGS) entry which is preliminary data.</text>
</comment>
<keyword evidence="1" id="KW-1133">Transmembrane helix</keyword>
<reference evidence="2 3" key="1">
    <citation type="journal article" date="2018" name="Genome Announc.">
        <title>Draft Genome Sequence of "Candidatus Phycosocius bacilliformis," an Alphaproteobacterial Ectosymbiont of the Hydrocarbon-Producing Green Alga Botryococcus braunii.</title>
        <authorList>
            <person name="Tanabe Y."/>
            <person name="Yamaguchi H."/>
            <person name="Watanabe M.M."/>
        </authorList>
    </citation>
    <scope>NUCLEOTIDE SEQUENCE [LARGE SCALE GENOMIC DNA]</scope>
    <source>
        <strain evidence="2 3">BOTRYCO-2</strain>
    </source>
</reference>
<evidence type="ECO:0000313" key="3">
    <source>
        <dbReference type="Proteomes" id="UP000245086"/>
    </source>
</evidence>
<dbReference type="Proteomes" id="UP000245086">
    <property type="component" value="Unassembled WGS sequence"/>
</dbReference>
<protein>
    <submittedName>
        <fullName evidence="2">Uncharacterized protein</fullName>
    </submittedName>
</protein>
<dbReference type="AlphaFoldDB" id="A0A2P2EDF3"/>
<evidence type="ECO:0000256" key="1">
    <source>
        <dbReference type="SAM" id="Phobius"/>
    </source>
</evidence>